<organism evidence="2 3">
    <name type="scientific">Phormidium tenue FACHB-1050</name>
    <dbReference type="NCBI Taxonomy" id="2692857"/>
    <lineage>
        <taxon>Bacteria</taxon>
        <taxon>Bacillati</taxon>
        <taxon>Cyanobacteriota</taxon>
        <taxon>Cyanophyceae</taxon>
        <taxon>Oscillatoriophycideae</taxon>
        <taxon>Oscillatoriales</taxon>
        <taxon>Oscillatoriaceae</taxon>
        <taxon>Phormidium</taxon>
    </lineage>
</organism>
<dbReference type="Pfam" id="PF20065">
    <property type="entry name" value="DUF6464"/>
    <property type="match status" value="1"/>
</dbReference>
<protein>
    <submittedName>
        <fullName evidence="2">Uncharacterized protein</fullName>
    </submittedName>
</protein>
<comment type="caution">
    <text evidence="2">The sequence shown here is derived from an EMBL/GenBank/DDBJ whole genome shotgun (WGS) entry which is preliminary data.</text>
</comment>
<keyword evidence="1" id="KW-0812">Transmembrane</keyword>
<evidence type="ECO:0000313" key="3">
    <source>
        <dbReference type="Proteomes" id="UP000618445"/>
    </source>
</evidence>
<keyword evidence="3" id="KW-1185">Reference proteome</keyword>
<proteinExistence type="predicted"/>
<keyword evidence="1" id="KW-0472">Membrane</keyword>
<evidence type="ECO:0000256" key="1">
    <source>
        <dbReference type="SAM" id="Phobius"/>
    </source>
</evidence>
<gene>
    <name evidence="2" type="ORF">H6G05_16315</name>
</gene>
<name>A0ABR8CFB8_9CYAN</name>
<dbReference type="InterPro" id="IPR045589">
    <property type="entry name" value="DUF6464"/>
</dbReference>
<sequence length="100" mass="10970">MLDIVIILLVGVAPPILSLWILHRTQAHYRQINSAVNTTVNATPITLSLKALPPADMTCIDGFGYVIGKVSCKYNARSPYIRCAINPSGPCQDCRHYDSL</sequence>
<dbReference type="EMBL" id="JACJQY010000028">
    <property type="protein sequence ID" value="MBD2318406.1"/>
    <property type="molecule type" value="Genomic_DNA"/>
</dbReference>
<accession>A0ABR8CFB8</accession>
<dbReference type="Proteomes" id="UP000618445">
    <property type="component" value="Unassembled WGS sequence"/>
</dbReference>
<keyword evidence="1" id="KW-1133">Transmembrane helix</keyword>
<feature type="transmembrane region" description="Helical" evidence="1">
    <location>
        <begin position="6"/>
        <end position="22"/>
    </location>
</feature>
<evidence type="ECO:0000313" key="2">
    <source>
        <dbReference type="EMBL" id="MBD2318406.1"/>
    </source>
</evidence>
<reference evidence="2 3" key="1">
    <citation type="journal article" date="2020" name="ISME J.">
        <title>Comparative genomics reveals insights into cyanobacterial evolution and habitat adaptation.</title>
        <authorList>
            <person name="Chen M.Y."/>
            <person name="Teng W.K."/>
            <person name="Zhao L."/>
            <person name="Hu C.X."/>
            <person name="Zhou Y.K."/>
            <person name="Han B.P."/>
            <person name="Song L.R."/>
            <person name="Shu W.S."/>
        </authorList>
    </citation>
    <scope>NUCLEOTIDE SEQUENCE [LARGE SCALE GENOMIC DNA]</scope>
    <source>
        <strain evidence="2 3">FACHB-1050</strain>
    </source>
</reference>